<dbReference type="AlphaFoldDB" id="R4XFR7"/>
<proteinExistence type="inferred from homology"/>
<dbReference type="eggNOG" id="KOG3316">
    <property type="taxonomic scope" value="Eukaryota"/>
</dbReference>
<reference evidence="2 3" key="1">
    <citation type="journal article" date="2013" name="MBio">
        <title>Genome sequencing of the plant pathogen Taphrina deformans, the causal agent of peach leaf curl.</title>
        <authorList>
            <person name="Cisse O.H."/>
            <person name="Almeida J.M.G.C.F."/>
            <person name="Fonseca A."/>
            <person name="Kumar A.A."/>
            <person name="Salojaervi J."/>
            <person name="Overmyer K."/>
            <person name="Hauser P.M."/>
            <person name="Pagni M."/>
        </authorList>
    </citation>
    <scope>NUCLEOTIDE SEQUENCE [LARGE SCALE GENOMIC DNA]</scope>
    <source>
        <strain evidence="3">PYCC 5710 / ATCC 11124 / CBS 356.35 / IMI 108563 / JCM 9778 / NBRC 8474</strain>
    </source>
</reference>
<dbReference type="Gene3D" id="3.30.1380.20">
    <property type="entry name" value="Trafficking protein particle complex subunit 3"/>
    <property type="match status" value="1"/>
</dbReference>
<comment type="similarity">
    <text evidence="1">Belongs to the TRAPP small subunits family. BET3 subfamily.</text>
</comment>
<comment type="caution">
    <text evidence="2">The sequence shown here is derived from an EMBL/GenBank/DDBJ whole genome shotgun (WGS) entry which is preliminary data.</text>
</comment>
<organism evidence="2 3">
    <name type="scientific">Taphrina deformans (strain PYCC 5710 / ATCC 11124 / CBS 356.35 / IMI 108563 / JCM 9778 / NBRC 8474)</name>
    <name type="common">Peach leaf curl fungus</name>
    <name type="synonym">Lalaria deformans</name>
    <dbReference type="NCBI Taxonomy" id="1097556"/>
    <lineage>
        <taxon>Eukaryota</taxon>
        <taxon>Fungi</taxon>
        <taxon>Dikarya</taxon>
        <taxon>Ascomycota</taxon>
        <taxon>Taphrinomycotina</taxon>
        <taxon>Taphrinomycetes</taxon>
        <taxon>Taphrinales</taxon>
        <taxon>Taphrinaceae</taxon>
        <taxon>Taphrina</taxon>
    </lineage>
</organism>
<dbReference type="PANTHER" id="PTHR12817:SF0">
    <property type="entry name" value="GEO08327P1"/>
    <property type="match status" value="1"/>
</dbReference>
<dbReference type="OrthoDB" id="941624at2759"/>
<accession>R4XFR7</accession>
<evidence type="ECO:0008006" key="4">
    <source>
        <dbReference type="Google" id="ProtNLM"/>
    </source>
</evidence>
<dbReference type="InterPro" id="IPR007194">
    <property type="entry name" value="TRAPP_component"/>
</dbReference>
<dbReference type="Proteomes" id="UP000013776">
    <property type="component" value="Unassembled WGS sequence"/>
</dbReference>
<gene>
    <name evidence="2" type="ORF">TAPDE_005071</name>
</gene>
<dbReference type="InterPro" id="IPR024096">
    <property type="entry name" value="NO_sig/Golgi_transp_ligand-bd"/>
</dbReference>
<evidence type="ECO:0000313" key="3">
    <source>
        <dbReference type="Proteomes" id="UP000013776"/>
    </source>
</evidence>
<protein>
    <recommendedName>
        <fullName evidence="4">Trafficking protein particle complex subunit 6B</fullName>
    </recommendedName>
</protein>
<evidence type="ECO:0000256" key="1">
    <source>
        <dbReference type="ARBA" id="ARBA00006218"/>
    </source>
</evidence>
<dbReference type="Pfam" id="PF04051">
    <property type="entry name" value="TRAPP"/>
    <property type="match status" value="1"/>
</dbReference>
<evidence type="ECO:0000313" key="2">
    <source>
        <dbReference type="EMBL" id="CCG84593.1"/>
    </source>
</evidence>
<dbReference type="GO" id="GO:0030008">
    <property type="term" value="C:TRAPP complex"/>
    <property type="evidence" value="ECO:0007669"/>
    <property type="project" value="TreeGrafter"/>
</dbReference>
<dbReference type="GO" id="GO:0005801">
    <property type="term" value="C:cis-Golgi network"/>
    <property type="evidence" value="ECO:0007669"/>
    <property type="project" value="TreeGrafter"/>
</dbReference>
<dbReference type="EMBL" id="CAHR02000268">
    <property type="protein sequence ID" value="CCG84593.1"/>
    <property type="molecule type" value="Genomic_DNA"/>
</dbReference>
<dbReference type="InterPro" id="IPR037992">
    <property type="entry name" value="TRAPPC6/Trs33"/>
</dbReference>
<dbReference type="STRING" id="1097556.R4XFR7"/>
<dbReference type="GO" id="GO:0005802">
    <property type="term" value="C:trans-Golgi network"/>
    <property type="evidence" value="ECO:0007669"/>
    <property type="project" value="TreeGrafter"/>
</dbReference>
<dbReference type="VEuPathDB" id="FungiDB:TAPDE_005071"/>
<name>R4XFR7_TAPDE</name>
<sequence>MSSISALADPHIATAQPIQHHVNASLQELLMIEMTSLAHRLTERTVLARSQSKQIVSSSLDEDDLSERELLESKLESIGYRVGHGLVERLSKDRPMLLDHLDIIKFVCKDLWTVLYHKQIDNLKTNHKGVYVLTDNQFRWFNKMSYHPILKPSQEALNKGKGVAGVGREYSAYLWFPCGVVRGALANLGMDSVVIAECPSGPPGVTFQIKTIMKET</sequence>
<dbReference type="GO" id="GO:0006888">
    <property type="term" value="P:endoplasmic reticulum to Golgi vesicle-mediated transport"/>
    <property type="evidence" value="ECO:0007669"/>
    <property type="project" value="TreeGrafter"/>
</dbReference>
<dbReference type="CDD" id="cd14944">
    <property type="entry name" value="TRAPPC6A_Trs33"/>
    <property type="match status" value="1"/>
</dbReference>
<keyword evidence="3" id="KW-1185">Reference proteome</keyword>
<dbReference type="PANTHER" id="PTHR12817">
    <property type="entry name" value="TRAFFICKING PROTEIN PARTICLE COMPLEX SUBUNIT 6B"/>
    <property type="match status" value="1"/>
</dbReference>
<dbReference type="SUPFAM" id="SSF111126">
    <property type="entry name" value="Ligand-binding domain in the NO signalling and Golgi transport"/>
    <property type="match status" value="1"/>
</dbReference>